<accession>A0A5C3MG94</accession>
<proteinExistence type="predicted"/>
<reference evidence="2 3" key="1">
    <citation type="journal article" date="2019" name="Nat. Ecol. Evol.">
        <title>Megaphylogeny resolves global patterns of mushroom evolution.</title>
        <authorList>
            <person name="Varga T."/>
            <person name="Krizsan K."/>
            <person name="Foldi C."/>
            <person name="Dima B."/>
            <person name="Sanchez-Garcia M."/>
            <person name="Sanchez-Ramirez S."/>
            <person name="Szollosi G.J."/>
            <person name="Szarkandi J.G."/>
            <person name="Papp V."/>
            <person name="Albert L."/>
            <person name="Andreopoulos W."/>
            <person name="Angelini C."/>
            <person name="Antonin V."/>
            <person name="Barry K.W."/>
            <person name="Bougher N.L."/>
            <person name="Buchanan P."/>
            <person name="Buyck B."/>
            <person name="Bense V."/>
            <person name="Catcheside P."/>
            <person name="Chovatia M."/>
            <person name="Cooper J."/>
            <person name="Damon W."/>
            <person name="Desjardin D."/>
            <person name="Finy P."/>
            <person name="Geml J."/>
            <person name="Haridas S."/>
            <person name="Hughes K."/>
            <person name="Justo A."/>
            <person name="Karasinski D."/>
            <person name="Kautmanova I."/>
            <person name="Kiss B."/>
            <person name="Kocsube S."/>
            <person name="Kotiranta H."/>
            <person name="LaButti K.M."/>
            <person name="Lechner B.E."/>
            <person name="Liimatainen K."/>
            <person name="Lipzen A."/>
            <person name="Lukacs Z."/>
            <person name="Mihaltcheva S."/>
            <person name="Morgado L.N."/>
            <person name="Niskanen T."/>
            <person name="Noordeloos M.E."/>
            <person name="Ohm R.A."/>
            <person name="Ortiz-Santana B."/>
            <person name="Ovrebo C."/>
            <person name="Racz N."/>
            <person name="Riley R."/>
            <person name="Savchenko A."/>
            <person name="Shiryaev A."/>
            <person name="Soop K."/>
            <person name="Spirin V."/>
            <person name="Szebenyi C."/>
            <person name="Tomsovsky M."/>
            <person name="Tulloss R.E."/>
            <person name="Uehling J."/>
            <person name="Grigoriev I.V."/>
            <person name="Vagvolgyi C."/>
            <person name="Papp T."/>
            <person name="Martin F.M."/>
            <person name="Miettinen O."/>
            <person name="Hibbett D.S."/>
            <person name="Nagy L.G."/>
        </authorList>
    </citation>
    <scope>NUCLEOTIDE SEQUENCE [LARGE SCALE GENOMIC DNA]</scope>
    <source>
        <strain evidence="2 3">CBS 166.37</strain>
    </source>
</reference>
<organism evidence="2 3">
    <name type="scientific">Crucibulum laeve</name>
    <dbReference type="NCBI Taxonomy" id="68775"/>
    <lineage>
        <taxon>Eukaryota</taxon>
        <taxon>Fungi</taxon>
        <taxon>Dikarya</taxon>
        <taxon>Basidiomycota</taxon>
        <taxon>Agaricomycotina</taxon>
        <taxon>Agaricomycetes</taxon>
        <taxon>Agaricomycetidae</taxon>
        <taxon>Agaricales</taxon>
        <taxon>Agaricineae</taxon>
        <taxon>Nidulariaceae</taxon>
        <taxon>Crucibulum</taxon>
    </lineage>
</organism>
<evidence type="ECO:0000313" key="3">
    <source>
        <dbReference type="Proteomes" id="UP000308652"/>
    </source>
</evidence>
<feature type="transmembrane region" description="Helical" evidence="1">
    <location>
        <begin position="12"/>
        <end position="32"/>
    </location>
</feature>
<evidence type="ECO:0000256" key="1">
    <source>
        <dbReference type="SAM" id="Phobius"/>
    </source>
</evidence>
<gene>
    <name evidence="2" type="ORF">BDQ12DRAFT_731894</name>
</gene>
<keyword evidence="1" id="KW-1133">Transmembrane helix</keyword>
<dbReference type="EMBL" id="ML213591">
    <property type="protein sequence ID" value="TFK43937.1"/>
    <property type="molecule type" value="Genomic_DNA"/>
</dbReference>
<sequence>MSTSYGNRLSYFSSAIAITAGVLFNVITKTLAEHLKKHNYSQMRFVDHPTESQRQKGTKSAEEALLELQKDLGVNPEYNRDSSPVDWSRDVDFNPDNLFYRSDEELSTLSFEDKSEATSDDDVWTLVSRPIKVSPEDLRDAVRDVLDEDMLIHKNDEELTDYVGEQVILAERLAHEGMVITSKVLISSDPILLFRHTIILRRSQSRLPGFEDDSTPENA</sequence>
<dbReference type="Proteomes" id="UP000308652">
    <property type="component" value="Unassembled WGS sequence"/>
</dbReference>
<keyword evidence="1" id="KW-0472">Membrane</keyword>
<protein>
    <submittedName>
        <fullName evidence="2">Uncharacterized protein</fullName>
    </submittedName>
</protein>
<dbReference type="AlphaFoldDB" id="A0A5C3MG94"/>
<keyword evidence="3" id="KW-1185">Reference proteome</keyword>
<keyword evidence="1" id="KW-0812">Transmembrane</keyword>
<evidence type="ECO:0000313" key="2">
    <source>
        <dbReference type="EMBL" id="TFK43937.1"/>
    </source>
</evidence>
<name>A0A5C3MG94_9AGAR</name>